<reference evidence="3" key="1">
    <citation type="submission" date="2016-06" db="UniProtKB">
        <authorList>
            <consortium name="WormBaseParasite"/>
        </authorList>
    </citation>
    <scope>IDENTIFICATION</scope>
</reference>
<protein>
    <submittedName>
        <fullName evidence="3">Sema domain-containing protein</fullName>
    </submittedName>
</protein>
<name>A0A183VBZ7_TOXCA</name>
<proteinExistence type="predicted"/>
<sequence length="187" mass="21246">MFVDCLLNSLNLRSGFVVQESNLETITQINQREGSRGDTKCRQCYREAKTVDNKTSCCSDWPNSLYFARGDVVGRNVYFAICEKCGQHYTNQIPTTAGNEEVKVLWNVEMYTTTSIKQSRPDLVVFGRTTGRIYVIDFSAAHPTGLRCQHDLKVNMYSVNSTELSDEKNNPYPAGPSPLEKIREIYH</sequence>
<evidence type="ECO:0000313" key="1">
    <source>
        <dbReference type="EMBL" id="VDM49588.1"/>
    </source>
</evidence>
<dbReference type="Proteomes" id="UP000050794">
    <property type="component" value="Unassembled WGS sequence"/>
</dbReference>
<evidence type="ECO:0000313" key="3">
    <source>
        <dbReference type="WBParaSite" id="TCNE_0001827101-mRNA-1"/>
    </source>
</evidence>
<gene>
    <name evidence="1" type="ORF">TCNE_LOCUS18267</name>
</gene>
<dbReference type="WBParaSite" id="TCNE_0001827101-mRNA-1">
    <property type="protein sequence ID" value="TCNE_0001827101-mRNA-1"/>
    <property type="gene ID" value="TCNE_0001827101"/>
</dbReference>
<accession>A0A183VBZ7</accession>
<dbReference type="EMBL" id="UYWY01025321">
    <property type="protein sequence ID" value="VDM49588.1"/>
    <property type="molecule type" value="Genomic_DNA"/>
</dbReference>
<reference evidence="1 2" key="2">
    <citation type="submission" date="2018-11" db="EMBL/GenBank/DDBJ databases">
        <authorList>
            <consortium name="Pathogen Informatics"/>
        </authorList>
    </citation>
    <scope>NUCLEOTIDE SEQUENCE [LARGE SCALE GENOMIC DNA]</scope>
</reference>
<organism evidence="2 3">
    <name type="scientific">Toxocara canis</name>
    <name type="common">Canine roundworm</name>
    <dbReference type="NCBI Taxonomy" id="6265"/>
    <lineage>
        <taxon>Eukaryota</taxon>
        <taxon>Metazoa</taxon>
        <taxon>Ecdysozoa</taxon>
        <taxon>Nematoda</taxon>
        <taxon>Chromadorea</taxon>
        <taxon>Rhabditida</taxon>
        <taxon>Spirurina</taxon>
        <taxon>Ascaridomorpha</taxon>
        <taxon>Ascaridoidea</taxon>
        <taxon>Toxocaridae</taxon>
        <taxon>Toxocara</taxon>
    </lineage>
</organism>
<keyword evidence="2" id="KW-1185">Reference proteome</keyword>
<evidence type="ECO:0000313" key="2">
    <source>
        <dbReference type="Proteomes" id="UP000050794"/>
    </source>
</evidence>
<dbReference type="AlphaFoldDB" id="A0A183VBZ7"/>